<reference evidence="3 4" key="1">
    <citation type="journal article" date="2018" name="Mol. Plant">
        <title>The genome of Artemisia annua provides insight into the evolution of Asteraceae family and artemisinin biosynthesis.</title>
        <authorList>
            <person name="Shen Q."/>
            <person name="Zhang L."/>
            <person name="Liao Z."/>
            <person name="Wang S."/>
            <person name="Yan T."/>
            <person name="Shi P."/>
            <person name="Liu M."/>
            <person name="Fu X."/>
            <person name="Pan Q."/>
            <person name="Wang Y."/>
            <person name="Lv Z."/>
            <person name="Lu X."/>
            <person name="Zhang F."/>
            <person name="Jiang W."/>
            <person name="Ma Y."/>
            <person name="Chen M."/>
            <person name="Hao X."/>
            <person name="Li L."/>
            <person name="Tang Y."/>
            <person name="Lv G."/>
            <person name="Zhou Y."/>
            <person name="Sun X."/>
            <person name="Brodelius P.E."/>
            <person name="Rose J.K.C."/>
            <person name="Tang K."/>
        </authorList>
    </citation>
    <scope>NUCLEOTIDE SEQUENCE [LARGE SCALE GENOMIC DNA]</scope>
    <source>
        <strain evidence="4">cv. Huhao1</strain>
        <tissue evidence="3">Leaf</tissue>
    </source>
</reference>
<dbReference type="InterPro" id="IPR003871">
    <property type="entry name" value="RFA1B/D_OB_1st"/>
</dbReference>
<evidence type="ECO:0000313" key="3">
    <source>
        <dbReference type="EMBL" id="PWA79540.1"/>
    </source>
</evidence>
<protein>
    <submittedName>
        <fullName evidence="3">Replication factor A protein 1</fullName>
    </submittedName>
</protein>
<feature type="compositionally biased region" description="Basic and acidic residues" evidence="1">
    <location>
        <begin position="588"/>
        <end position="601"/>
    </location>
</feature>
<dbReference type="STRING" id="35608.A0A2U1P1J3"/>
<dbReference type="CDD" id="cd04481">
    <property type="entry name" value="RPA1_DBD_B_like"/>
    <property type="match status" value="1"/>
</dbReference>
<gene>
    <name evidence="3" type="ORF">CTI12_AA191270</name>
</gene>
<name>A0A2U1P1J3_ARTAN</name>
<dbReference type="Pfam" id="PF02721">
    <property type="entry name" value="DUF223"/>
    <property type="match status" value="1"/>
</dbReference>
<proteinExistence type="predicted"/>
<accession>A0A2U1P1J3</accession>
<organism evidence="3 4">
    <name type="scientific">Artemisia annua</name>
    <name type="common">Sweet wormwood</name>
    <dbReference type="NCBI Taxonomy" id="35608"/>
    <lineage>
        <taxon>Eukaryota</taxon>
        <taxon>Viridiplantae</taxon>
        <taxon>Streptophyta</taxon>
        <taxon>Embryophyta</taxon>
        <taxon>Tracheophyta</taxon>
        <taxon>Spermatophyta</taxon>
        <taxon>Magnoliopsida</taxon>
        <taxon>eudicotyledons</taxon>
        <taxon>Gunneridae</taxon>
        <taxon>Pentapetalae</taxon>
        <taxon>asterids</taxon>
        <taxon>campanulids</taxon>
        <taxon>Asterales</taxon>
        <taxon>Asteraceae</taxon>
        <taxon>Asteroideae</taxon>
        <taxon>Anthemideae</taxon>
        <taxon>Artemisiinae</taxon>
        <taxon>Artemisia</taxon>
    </lineage>
</organism>
<dbReference type="OrthoDB" id="1931061at2759"/>
<dbReference type="Gene3D" id="2.40.50.140">
    <property type="entry name" value="Nucleic acid-binding proteins"/>
    <property type="match status" value="3"/>
</dbReference>
<sequence>MSNQYRYISELRANVTDNWTINVMVSRVWTTYNPKNNQVISLDIIIVDERRNSIHVKVPAKLMNKYKSLIVEGRVHNIHRFMVREYKMLYRPLDRKIFLEFCTVTSVRPSSLPLELFDRYVFEFIPFNMLGSRAGNDTYLTDVIGVLREWGPLGENEGETKSAHPQIRKIVVCDTRDLKLRISLWGKLALKYTDDMIRSQKDTNIIVILTSCKVRRYGEWLCLGGLQMTTTVATHFYLNLPIANCYAYNQRPIQPVDFPSNVPKPNVLTTEEINITTIPEFYERLANGVNVGTEFIISSMVIGIDLDNDWKFIQCPTCFHKVDWANVQYKLVITIGKLFHEEINCVLFNNTANELLGHTVEELLTKSIKEGAGVPYWLDDFFVDKLLGRCVVLRIKIDKYNLAPTFVRRYTATKYYGDSVDILKENSGMMLPSKVDSVNLKITDEDEKIMDEIQWGSASDCSASKSATPTIPKTTIKVPLSTVNEACDANVELSTNGSKNVLECEMNTTIIDTSEGSAANATMTNEDNLSDTHKDNETSHVHNDAVYVSIEDFKEGDKKESDMKVEMKEGDMTEVVQDADMSEEDTKEDSVKKDDMKDGEI</sequence>
<keyword evidence="4" id="KW-1185">Reference proteome</keyword>
<feature type="domain" description="Replication protein A 70 kDa DNA-binding subunit B/D first OB fold" evidence="2">
    <location>
        <begin position="5"/>
        <end position="109"/>
    </location>
</feature>
<evidence type="ECO:0000256" key="1">
    <source>
        <dbReference type="SAM" id="MobiDB-lite"/>
    </source>
</evidence>
<feature type="region of interest" description="Disordered" evidence="1">
    <location>
        <begin position="554"/>
        <end position="601"/>
    </location>
</feature>
<dbReference type="InterPro" id="IPR012340">
    <property type="entry name" value="NA-bd_OB-fold"/>
</dbReference>
<dbReference type="AlphaFoldDB" id="A0A2U1P1J3"/>
<dbReference type="PANTHER" id="PTHR47165:SF4">
    <property type="entry name" value="OS03G0429900 PROTEIN"/>
    <property type="match status" value="1"/>
</dbReference>
<evidence type="ECO:0000313" key="4">
    <source>
        <dbReference type="Proteomes" id="UP000245207"/>
    </source>
</evidence>
<evidence type="ECO:0000259" key="2">
    <source>
        <dbReference type="Pfam" id="PF02721"/>
    </source>
</evidence>
<comment type="caution">
    <text evidence="3">The sequence shown here is derived from an EMBL/GenBank/DDBJ whole genome shotgun (WGS) entry which is preliminary data.</text>
</comment>
<dbReference type="PANTHER" id="PTHR47165">
    <property type="entry name" value="OS03G0429900 PROTEIN"/>
    <property type="match status" value="1"/>
</dbReference>
<dbReference type="Proteomes" id="UP000245207">
    <property type="component" value="Unassembled WGS sequence"/>
</dbReference>
<dbReference type="EMBL" id="PKPP01001842">
    <property type="protein sequence ID" value="PWA79540.1"/>
    <property type="molecule type" value="Genomic_DNA"/>
</dbReference>
<dbReference type="CDD" id="cd04480">
    <property type="entry name" value="RPA1_DBD_A_like"/>
    <property type="match status" value="1"/>
</dbReference>
<feature type="compositionally biased region" description="Basic and acidic residues" evidence="1">
    <location>
        <begin position="554"/>
        <end position="571"/>
    </location>
</feature>
<dbReference type="SUPFAM" id="SSF50249">
    <property type="entry name" value="Nucleic acid-binding proteins"/>
    <property type="match status" value="3"/>
</dbReference>